<name>A0A9D1HJL5_9FIRM</name>
<dbReference type="Proteomes" id="UP000824124">
    <property type="component" value="Unassembled WGS sequence"/>
</dbReference>
<reference evidence="4" key="2">
    <citation type="journal article" date="2021" name="PeerJ">
        <title>Extensive microbial diversity within the chicken gut microbiome revealed by metagenomics and culture.</title>
        <authorList>
            <person name="Gilroy R."/>
            <person name="Ravi A."/>
            <person name="Getino M."/>
            <person name="Pursley I."/>
            <person name="Horton D.L."/>
            <person name="Alikhan N.F."/>
            <person name="Baker D."/>
            <person name="Gharbi K."/>
            <person name="Hall N."/>
            <person name="Watson M."/>
            <person name="Adriaenssens E.M."/>
            <person name="Foster-Nyarko E."/>
            <person name="Jarju S."/>
            <person name="Secka A."/>
            <person name="Antonio M."/>
            <person name="Oren A."/>
            <person name="Chaudhuri R.R."/>
            <person name="La Ragione R."/>
            <person name="Hildebrand F."/>
            <person name="Pallen M.J."/>
        </authorList>
    </citation>
    <scope>NUCLEOTIDE SEQUENCE</scope>
    <source>
        <strain evidence="4">2830</strain>
    </source>
</reference>
<dbReference type="GO" id="GO:0003700">
    <property type="term" value="F:DNA-binding transcription factor activity"/>
    <property type="evidence" value="ECO:0007669"/>
    <property type="project" value="InterPro"/>
</dbReference>
<dbReference type="Pfam" id="PF12116">
    <property type="entry name" value="SpoIIID"/>
    <property type="match status" value="1"/>
</dbReference>
<reference evidence="4" key="1">
    <citation type="submission" date="2020-10" db="EMBL/GenBank/DDBJ databases">
        <authorList>
            <person name="Gilroy R."/>
        </authorList>
    </citation>
    <scope>NUCLEOTIDE SEQUENCE</scope>
    <source>
        <strain evidence="4">2830</strain>
    </source>
</reference>
<dbReference type="InterPro" id="IPR014208">
    <property type="entry name" value="Spore_III_D"/>
</dbReference>
<comment type="caution">
    <text evidence="4">The sequence shown here is derived from an EMBL/GenBank/DDBJ whole genome shotgun (WGS) entry which is preliminary data.</text>
</comment>
<gene>
    <name evidence="4" type="primary">spoIIID</name>
    <name evidence="4" type="ORF">IAB00_04350</name>
</gene>
<dbReference type="AlphaFoldDB" id="A0A9D1HJL5"/>
<keyword evidence="2" id="KW-0238">DNA-binding</keyword>
<keyword evidence="1" id="KW-0805">Transcription regulation</keyword>
<dbReference type="PROSITE" id="PS00894">
    <property type="entry name" value="HTH_DEOR_1"/>
    <property type="match status" value="1"/>
</dbReference>
<accession>A0A9D1HJL5</accession>
<dbReference type="EMBL" id="DVMH01000022">
    <property type="protein sequence ID" value="HIU10464.1"/>
    <property type="molecule type" value="Genomic_DNA"/>
</dbReference>
<evidence type="ECO:0000256" key="2">
    <source>
        <dbReference type="ARBA" id="ARBA00023125"/>
    </source>
</evidence>
<protein>
    <submittedName>
        <fullName evidence="4">Sporulation transcriptional regulator SpoIIID</fullName>
    </submittedName>
</protein>
<keyword evidence="3" id="KW-0804">Transcription</keyword>
<evidence type="ECO:0000313" key="4">
    <source>
        <dbReference type="EMBL" id="HIU10464.1"/>
    </source>
</evidence>
<dbReference type="NCBIfam" id="TIGR02844">
    <property type="entry name" value="spore_III_D"/>
    <property type="match status" value="1"/>
</dbReference>
<organism evidence="4 5">
    <name type="scientific">Candidatus Avidehalobacter gallistercoris</name>
    <dbReference type="NCBI Taxonomy" id="2840694"/>
    <lineage>
        <taxon>Bacteria</taxon>
        <taxon>Bacillati</taxon>
        <taxon>Bacillota</taxon>
        <taxon>Clostridia</taxon>
        <taxon>Eubacteriales</taxon>
        <taxon>Peptococcaceae</taxon>
        <taxon>Peptococcaceae incertae sedis</taxon>
        <taxon>Candidatus Avidehalobacter</taxon>
    </lineage>
</organism>
<evidence type="ECO:0000256" key="3">
    <source>
        <dbReference type="ARBA" id="ARBA00023163"/>
    </source>
</evidence>
<sequence>MQEYIAKRVLEISNYIIESKSTVRQTAGVFGVSKSTVHKDVTERLPLLNEVVAGQVREILANNKAERHLRGGMATKRKYEHLAEGAE</sequence>
<evidence type="ECO:0000256" key="1">
    <source>
        <dbReference type="ARBA" id="ARBA00023015"/>
    </source>
</evidence>
<evidence type="ECO:0000313" key="5">
    <source>
        <dbReference type="Proteomes" id="UP000824124"/>
    </source>
</evidence>
<proteinExistence type="predicted"/>
<dbReference type="InterPro" id="IPR018356">
    <property type="entry name" value="Tscrpt_reg_HTH_DeoR_CS"/>
</dbReference>
<dbReference type="GO" id="GO:0003677">
    <property type="term" value="F:DNA binding"/>
    <property type="evidence" value="ECO:0007669"/>
    <property type="project" value="UniProtKB-KW"/>
</dbReference>